<accession>A0A0R1VJE1</accession>
<gene>
    <name evidence="1" type="ORF">FC89_GL001788</name>
</gene>
<dbReference type="PATRIC" id="fig|1423750.3.peg.1833"/>
<sequence>MNRFFTLKDINDIVKNEDCLQNTIVPLLVFSGVRLSKVDSLNEMVKIKEEELAKDSIHINNSDMSREVKVTPQAMKYLQKSLKENYYTMKYDNKTIEIPHTGYLLRPFGYNKKINSSISEAAVQKRLRYFQHNYKEQIADRKFDYSTIRNSGKITNISTQMILGYNIDDAVYQTLIKFGDLDEKEILGKPTTRAQYSMYKLRQTFLKAKNKK</sequence>
<evidence type="ECO:0000313" key="2">
    <source>
        <dbReference type="Proteomes" id="UP000051451"/>
    </source>
</evidence>
<organism evidence="1 2">
    <name type="scientific">Liquorilactobacillus ghanensis DSM 18630</name>
    <dbReference type="NCBI Taxonomy" id="1423750"/>
    <lineage>
        <taxon>Bacteria</taxon>
        <taxon>Bacillati</taxon>
        <taxon>Bacillota</taxon>
        <taxon>Bacilli</taxon>
        <taxon>Lactobacillales</taxon>
        <taxon>Lactobacillaceae</taxon>
        <taxon>Liquorilactobacillus</taxon>
    </lineage>
</organism>
<dbReference type="AlphaFoldDB" id="A0A0R1VJE1"/>
<reference evidence="1 2" key="1">
    <citation type="journal article" date="2015" name="Genome Announc.">
        <title>Expanding the biotechnology potential of lactobacilli through comparative genomics of 213 strains and associated genera.</title>
        <authorList>
            <person name="Sun Z."/>
            <person name="Harris H.M."/>
            <person name="McCann A."/>
            <person name="Guo C."/>
            <person name="Argimon S."/>
            <person name="Zhang W."/>
            <person name="Yang X."/>
            <person name="Jeffery I.B."/>
            <person name="Cooney J.C."/>
            <person name="Kagawa T.F."/>
            <person name="Liu W."/>
            <person name="Song Y."/>
            <person name="Salvetti E."/>
            <person name="Wrobel A."/>
            <person name="Rasinkangas P."/>
            <person name="Parkhill J."/>
            <person name="Rea M.C."/>
            <person name="O'Sullivan O."/>
            <person name="Ritari J."/>
            <person name="Douillard F.P."/>
            <person name="Paul Ross R."/>
            <person name="Yang R."/>
            <person name="Briner A.E."/>
            <person name="Felis G.E."/>
            <person name="de Vos W.M."/>
            <person name="Barrangou R."/>
            <person name="Klaenhammer T.R."/>
            <person name="Caufield P.W."/>
            <person name="Cui Y."/>
            <person name="Zhang H."/>
            <person name="O'Toole P.W."/>
        </authorList>
    </citation>
    <scope>NUCLEOTIDE SEQUENCE [LARGE SCALE GENOMIC DNA]</scope>
    <source>
        <strain evidence="1 2">DSM 18630</strain>
    </source>
</reference>
<protein>
    <submittedName>
        <fullName evidence="1">Uncharacterized protein</fullName>
    </submittedName>
</protein>
<dbReference type="EMBL" id="AZGB01000022">
    <property type="protein sequence ID" value="KRM05317.1"/>
    <property type="molecule type" value="Genomic_DNA"/>
</dbReference>
<comment type="caution">
    <text evidence="1">The sequence shown here is derived from an EMBL/GenBank/DDBJ whole genome shotgun (WGS) entry which is preliminary data.</text>
</comment>
<proteinExistence type="predicted"/>
<name>A0A0R1VJE1_9LACO</name>
<evidence type="ECO:0000313" key="1">
    <source>
        <dbReference type="EMBL" id="KRM05317.1"/>
    </source>
</evidence>
<keyword evidence="2" id="KW-1185">Reference proteome</keyword>
<dbReference type="Proteomes" id="UP000051451">
    <property type="component" value="Unassembled WGS sequence"/>
</dbReference>